<dbReference type="Proteomes" id="UP000054783">
    <property type="component" value="Unassembled WGS sequence"/>
</dbReference>
<proteinExistence type="predicted"/>
<name>A0A0V1AG75_9BILA</name>
<evidence type="ECO:0000313" key="2">
    <source>
        <dbReference type="Proteomes" id="UP000054783"/>
    </source>
</evidence>
<sequence>MVCSSRVHSIKFILFSYVEIWSHVGKSCEQNALFCLKIYNGNYGVASGLRERLEPTEIYSKNGNENKLLAALAAVNFQATGRGNKDLNLYINE</sequence>
<gene>
    <name evidence="1" type="ORF">T12_9083</name>
</gene>
<protein>
    <submittedName>
        <fullName evidence="1">Uncharacterized protein</fullName>
    </submittedName>
</protein>
<reference evidence="1 2" key="1">
    <citation type="submission" date="2015-01" db="EMBL/GenBank/DDBJ databases">
        <title>Evolution of Trichinella species and genotypes.</title>
        <authorList>
            <person name="Korhonen P.K."/>
            <person name="Edoardo P."/>
            <person name="Giuseppe L.R."/>
            <person name="Gasser R.B."/>
        </authorList>
    </citation>
    <scope>NUCLEOTIDE SEQUENCE [LARGE SCALE GENOMIC DNA]</scope>
    <source>
        <strain evidence="1">ISS2496</strain>
    </source>
</reference>
<evidence type="ECO:0000313" key="1">
    <source>
        <dbReference type="EMBL" id="KRY23826.1"/>
    </source>
</evidence>
<comment type="caution">
    <text evidence="1">The sequence shown here is derived from an EMBL/GenBank/DDBJ whole genome shotgun (WGS) entry which is preliminary data.</text>
</comment>
<organism evidence="1 2">
    <name type="scientific">Trichinella patagoniensis</name>
    <dbReference type="NCBI Taxonomy" id="990121"/>
    <lineage>
        <taxon>Eukaryota</taxon>
        <taxon>Metazoa</taxon>
        <taxon>Ecdysozoa</taxon>
        <taxon>Nematoda</taxon>
        <taxon>Enoplea</taxon>
        <taxon>Dorylaimia</taxon>
        <taxon>Trichinellida</taxon>
        <taxon>Trichinellidae</taxon>
        <taxon>Trichinella</taxon>
    </lineage>
</organism>
<dbReference type="EMBL" id="JYDQ01000001">
    <property type="protein sequence ID" value="KRY23826.1"/>
    <property type="molecule type" value="Genomic_DNA"/>
</dbReference>
<keyword evidence="2" id="KW-1185">Reference proteome</keyword>
<accession>A0A0V1AG75</accession>
<dbReference type="AlphaFoldDB" id="A0A0V1AG75"/>
<dbReference type="OrthoDB" id="10425001at2759"/>